<keyword evidence="3" id="KW-0326">Glycosidase</keyword>
<reference evidence="3 4" key="1">
    <citation type="submission" date="2019-10" db="EMBL/GenBank/DDBJ databases">
        <title>Draft Genome Sequence of the Caffeine Degrading Methylotroph Methylorubrum populi PINKEL.</title>
        <authorList>
            <person name="Dawson S.C."/>
            <person name="Zhang X."/>
            <person name="Wright M.E."/>
            <person name="Sharma G."/>
            <person name="Langner J.T."/>
            <person name="Ditty J.L."/>
            <person name="Subuyuj G.A."/>
        </authorList>
    </citation>
    <scope>NUCLEOTIDE SEQUENCE [LARGE SCALE GENOMIC DNA]</scope>
    <source>
        <strain evidence="3 4">Pinkel</strain>
    </source>
</reference>
<dbReference type="InterPro" id="IPR007730">
    <property type="entry name" value="SPOR-like_dom"/>
</dbReference>
<dbReference type="GO" id="GO:0042834">
    <property type="term" value="F:peptidoglycan binding"/>
    <property type="evidence" value="ECO:0007669"/>
    <property type="project" value="InterPro"/>
</dbReference>
<keyword evidence="3" id="KW-0378">Hydrolase</keyword>
<feature type="compositionally biased region" description="Gly residues" evidence="1">
    <location>
        <begin position="254"/>
        <end position="265"/>
    </location>
</feature>
<feature type="compositionally biased region" description="Low complexity" evidence="1">
    <location>
        <begin position="287"/>
        <end position="301"/>
    </location>
</feature>
<feature type="region of interest" description="Disordered" evidence="1">
    <location>
        <begin position="242"/>
        <end position="394"/>
    </location>
</feature>
<sequence length="474" mass="49051">MTGHASRATVDFDAFERELRQTSQEAVRAKAPQAAPKGDPLAELARIVGQDDPFRALLEAREKSSPEAPAAPAKRAPEAGRPARVEPTFVDAPAHHPAPAQNQAFGQSPADAFDQYLASVEQGMYADGATDPAAFAEADESYRTGPVERPRARNRLVQVGAGLAVVAVCVGGALAWRGTHGGSSGGPITVLADKTPLKVQPTASDGVEIPDQNKQIYDRNAKDGQIKIVNREEQPLDVNQAARTAAARNDGAEPGQGGATPGQGGMLSDTFGEPRRVRTVSVKPDTPVHQPQAVQAEAAPAPVSPIPTMSMPDTSAASTATPSAEPRRAASSPSRTLASNPAPVATMPVAEAPPEPPAAPAARPKAPQRVASVSPETTASTSEPAPASPSLTAPVSGYSVQLGVRGSESEARAAFREMQGKYSQLAGKPELIRQAEVNGKTLFRVRVGPLAKNEASSLCSALQGAGGQCFVAKN</sequence>
<dbReference type="Pfam" id="PF05036">
    <property type="entry name" value="SPOR"/>
    <property type="match status" value="1"/>
</dbReference>
<dbReference type="Gene3D" id="3.30.70.1070">
    <property type="entry name" value="Sporulation related repeat"/>
    <property type="match status" value="1"/>
</dbReference>
<evidence type="ECO:0000313" key="4">
    <source>
        <dbReference type="Proteomes" id="UP000469949"/>
    </source>
</evidence>
<dbReference type="EMBL" id="WEKV01000014">
    <property type="protein sequence ID" value="KAB7783567.1"/>
    <property type="molecule type" value="Genomic_DNA"/>
</dbReference>
<name>A0A833MVS8_9HYPH</name>
<dbReference type="PROSITE" id="PS51724">
    <property type="entry name" value="SPOR"/>
    <property type="match status" value="1"/>
</dbReference>
<dbReference type="SUPFAM" id="SSF110997">
    <property type="entry name" value="Sporulation related repeat"/>
    <property type="match status" value="1"/>
</dbReference>
<accession>A0A833MVS8</accession>
<dbReference type="AlphaFoldDB" id="A0A833MVS8"/>
<comment type="caution">
    <text evidence="3">The sequence shown here is derived from an EMBL/GenBank/DDBJ whole genome shotgun (WGS) entry which is preliminary data.</text>
</comment>
<dbReference type="RefSeq" id="WP_152277768.1">
    <property type="nucleotide sequence ID" value="NZ_WEKV01000014.1"/>
</dbReference>
<dbReference type="GO" id="GO:0016798">
    <property type="term" value="F:hydrolase activity, acting on glycosyl bonds"/>
    <property type="evidence" value="ECO:0007669"/>
    <property type="project" value="UniProtKB-KW"/>
</dbReference>
<feature type="compositionally biased region" description="Low complexity" evidence="1">
    <location>
        <begin position="308"/>
        <end position="350"/>
    </location>
</feature>
<dbReference type="EC" id="3.2.1.-" evidence="3"/>
<protein>
    <submittedName>
        <fullName evidence="3">Soluble lytic murein transglycosylase</fullName>
        <ecNumber evidence="3">3.2.1.-</ecNumber>
    </submittedName>
</protein>
<dbReference type="Proteomes" id="UP000469949">
    <property type="component" value="Unassembled WGS sequence"/>
</dbReference>
<dbReference type="InterPro" id="IPR036680">
    <property type="entry name" value="SPOR-like_sf"/>
</dbReference>
<feature type="compositionally biased region" description="Basic and acidic residues" evidence="1">
    <location>
        <begin position="55"/>
        <end position="65"/>
    </location>
</feature>
<evidence type="ECO:0000256" key="1">
    <source>
        <dbReference type="SAM" id="MobiDB-lite"/>
    </source>
</evidence>
<feature type="region of interest" description="Disordered" evidence="1">
    <location>
        <begin position="1"/>
        <end position="40"/>
    </location>
</feature>
<organism evidence="3 4">
    <name type="scientific">Methylorubrum populi</name>
    <dbReference type="NCBI Taxonomy" id="223967"/>
    <lineage>
        <taxon>Bacteria</taxon>
        <taxon>Pseudomonadati</taxon>
        <taxon>Pseudomonadota</taxon>
        <taxon>Alphaproteobacteria</taxon>
        <taxon>Hyphomicrobiales</taxon>
        <taxon>Methylobacteriaceae</taxon>
        <taxon>Methylorubrum</taxon>
    </lineage>
</organism>
<feature type="compositionally biased region" description="Low complexity" evidence="1">
    <location>
        <begin position="360"/>
        <end position="394"/>
    </location>
</feature>
<proteinExistence type="predicted"/>
<evidence type="ECO:0000259" key="2">
    <source>
        <dbReference type="PROSITE" id="PS51724"/>
    </source>
</evidence>
<evidence type="ECO:0000313" key="3">
    <source>
        <dbReference type="EMBL" id="KAB7783567.1"/>
    </source>
</evidence>
<feature type="domain" description="SPOR" evidence="2">
    <location>
        <begin position="392"/>
        <end position="474"/>
    </location>
</feature>
<feature type="region of interest" description="Disordered" evidence="1">
    <location>
        <begin position="55"/>
        <end position="83"/>
    </location>
</feature>
<gene>
    <name evidence="3" type="ORF">F8B43_3490</name>
</gene>